<feature type="transmembrane region" description="Helical" evidence="1">
    <location>
        <begin position="21"/>
        <end position="41"/>
    </location>
</feature>
<dbReference type="AlphaFoldDB" id="A0A0F9FAX9"/>
<keyword evidence="1" id="KW-0812">Transmembrane</keyword>
<organism evidence="2">
    <name type="scientific">marine sediment metagenome</name>
    <dbReference type="NCBI Taxonomy" id="412755"/>
    <lineage>
        <taxon>unclassified sequences</taxon>
        <taxon>metagenomes</taxon>
        <taxon>ecological metagenomes</taxon>
    </lineage>
</organism>
<feature type="transmembrane region" description="Helical" evidence="1">
    <location>
        <begin position="61"/>
        <end position="91"/>
    </location>
</feature>
<gene>
    <name evidence="2" type="ORF">LCGC14_2265140</name>
</gene>
<dbReference type="EMBL" id="LAZR01031189">
    <property type="protein sequence ID" value="KKL54465.1"/>
    <property type="molecule type" value="Genomic_DNA"/>
</dbReference>
<protein>
    <submittedName>
        <fullName evidence="2">Uncharacterized protein</fullName>
    </submittedName>
</protein>
<accession>A0A0F9FAX9</accession>
<feature type="transmembrane region" description="Helical" evidence="1">
    <location>
        <begin position="112"/>
        <end position="139"/>
    </location>
</feature>
<keyword evidence="1" id="KW-0472">Membrane</keyword>
<keyword evidence="1" id="KW-1133">Transmembrane helix</keyword>
<evidence type="ECO:0000313" key="2">
    <source>
        <dbReference type="EMBL" id="KKL54465.1"/>
    </source>
</evidence>
<sequence length="171" mass="19733">MKGNRKRNKKRKKVTRASGDAILYFFLHNIISLIFFFALTINLDIYSGTDIMMSYVFSGEFWYMALVQVFLIYILSSVIGRVMAYLTINLYCNIKERPMKRWSELNRGINKLGLVFLLTGIVTSIIYSLGLVAILQNAIFNENTLITLIIIYMGFKLGTFVIIRWFVGAKL</sequence>
<name>A0A0F9FAX9_9ZZZZ</name>
<evidence type="ECO:0000256" key="1">
    <source>
        <dbReference type="SAM" id="Phobius"/>
    </source>
</evidence>
<proteinExistence type="predicted"/>
<comment type="caution">
    <text evidence="2">The sequence shown here is derived from an EMBL/GenBank/DDBJ whole genome shotgun (WGS) entry which is preliminary data.</text>
</comment>
<reference evidence="2" key="1">
    <citation type="journal article" date="2015" name="Nature">
        <title>Complex archaea that bridge the gap between prokaryotes and eukaryotes.</title>
        <authorList>
            <person name="Spang A."/>
            <person name="Saw J.H."/>
            <person name="Jorgensen S.L."/>
            <person name="Zaremba-Niedzwiedzka K."/>
            <person name="Martijn J."/>
            <person name="Lind A.E."/>
            <person name="van Eijk R."/>
            <person name="Schleper C."/>
            <person name="Guy L."/>
            <person name="Ettema T.J."/>
        </authorList>
    </citation>
    <scope>NUCLEOTIDE SEQUENCE</scope>
</reference>
<feature type="transmembrane region" description="Helical" evidence="1">
    <location>
        <begin position="145"/>
        <end position="167"/>
    </location>
</feature>